<keyword evidence="2" id="KW-0808">Transferase</keyword>
<keyword evidence="3" id="KW-1185">Reference proteome</keyword>
<name>A0A2Z6QVD3_9GLOM</name>
<reference evidence="1 3" key="1">
    <citation type="submission" date="2017-11" db="EMBL/GenBank/DDBJ databases">
        <title>The genome of Rhizophagus clarus HR1 reveals common genetic basis of auxotrophy among arbuscular mycorrhizal fungi.</title>
        <authorList>
            <person name="Kobayashi Y."/>
        </authorList>
    </citation>
    <scope>NUCLEOTIDE SEQUENCE [LARGE SCALE GENOMIC DNA]</scope>
    <source>
        <strain evidence="1 3">HR1</strain>
    </source>
</reference>
<dbReference type="GO" id="GO:0016301">
    <property type="term" value="F:kinase activity"/>
    <property type="evidence" value="ECO:0007669"/>
    <property type="project" value="UniProtKB-KW"/>
</dbReference>
<reference evidence="2" key="2">
    <citation type="submission" date="2019-10" db="EMBL/GenBank/DDBJ databases">
        <title>Conservation and host-specific expression of non-tandemly repeated heterogenous ribosome RNA gene in arbuscular mycorrhizal fungi.</title>
        <authorList>
            <person name="Maeda T."/>
            <person name="Kobayashi Y."/>
            <person name="Nakagawa T."/>
            <person name="Ezawa T."/>
            <person name="Yamaguchi K."/>
            <person name="Bino T."/>
            <person name="Nishimoto Y."/>
            <person name="Shigenobu S."/>
            <person name="Kawaguchi M."/>
        </authorList>
    </citation>
    <scope>NUCLEOTIDE SEQUENCE</scope>
    <source>
        <strain evidence="2">HR1</strain>
    </source>
</reference>
<gene>
    <name evidence="2" type="ORF">RCL2_003085900</name>
    <name evidence="1" type="ORF">RclHR1_01120016</name>
</gene>
<dbReference type="AlphaFoldDB" id="A0A2Z6QVD3"/>
<keyword evidence="2" id="KW-0418">Kinase</keyword>
<comment type="caution">
    <text evidence="1">The sequence shown here is derived from an EMBL/GenBank/DDBJ whole genome shotgun (WGS) entry which is preliminary data.</text>
</comment>
<evidence type="ECO:0000313" key="1">
    <source>
        <dbReference type="EMBL" id="GBB84628.1"/>
    </source>
</evidence>
<dbReference type="Proteomes" id="UP000247702">
    <property type="component" value="Unassembled WGS sequence"/>
</dbReference>
<dbReference type="EMBL" id="BLAL01000356">
    <property type="protein sequence ID" value="GET04558.1"/>
    <property type="molecule type" value="Genomic_DNA"/>
</dbReference>
<sequence>MEAQKYNYRDFKYNSILSAGESKKDNCLEKPKLLDEFLIEIEIYKVLAKLQGIYIPELLFYADLSNAMSFVMGMTIVGTILDHHRINND</sequence>
<dbReference type="Proteomes" id="UP000615446">
    <property type="component" value="Unassembled WGS sequence"/>
</dbReference>
<organism evidence="1 3">
    <name type="scientific">Rhizophagus clarus</name>
    <dbReference type="NCBI Taxonomy" id="94130"/>
    <lineage>
        <taxon>Eukaryota</taxon>
        <taxon>Fungi</taxon>
        <taxon>Fungi incertae sedis</taxon>
        <taxon>Mucoromycota</taxon>
        <taxon>Glomeromycotina</taxon>
        <taxon>Glomeromycetes</taxon>
        <taxon>Glomerales</taxon>
        <taxon>Glomeraceae</taxon>
        <taxon>Rhizophagus</taxon>
    </lineage>
</organism>
<dbReference type="OrthoDB" id="2156052at2759"/>
<evidence type="ECO:0000313" key="3">
    <source>
        <dbReference type="Proteomes" id="UP000247702"/>
    </source>
</evidence>
<dbReference type="EMBL" id="BEXD01000136">
    <property type="protein sequence ID" value="GBB84628.1"/>
    <property type="molecule type" value="Genomic_DNA"/>
</dbReference>
<proteinExistence type="predicted"/>
<accession>A0A2Z6QVD3</accession>
<protein>
    <submittedName>
        <fullName evidence="2">Kinase-like domain-containing protein</fullName>
    </submittedName>
</protein>
<evidence type="ECO:0000313" key="2">
    <source>
        <dbReference type="EMBL" id="GET04558.1"/>
    </source>
</evidence>